<organism evidence="1 2">
    <name type="scientific">Lupinus angustifolius</name>
    <name type="common">Narrow-leaved blue lupine</name>
    <dbReference type="NCBI Taxonomy" id="3871"/>
    <lineage>
        <taxon>Eukaryota</taxon>
        <taxon>Viridiplantae</taxon>
        <taxon>Streptophyta</taxon>
        <taxon>Embryophyta</taxon>
        <taxon>Tracheophyta</taxon>
        <taxon>Spermatophyta</taxon>
        <taxon>Magnoliopsida</taxon>
        <taxon>eudicotyledons</taxon>
        <taxon>Gunneridae</taxon>
        <taxon>Pentapetalae</taxon>
        <taxon>rosids</taxon>
        <taxon>fabids</taxon>
        <taxon>Fabales</taxon>
        <taxon>Fabaceae</taxon>
        <taxon>Papilionoideae</taxon>
        <taxon>50 kb inversion clade</taxon>
        <taxon>genistoids sensu lato</taxon>
        <taxon>core genistoids</taxon>
        <taxon>Genisteae</taxon>
        <taxon>Lupinus</taxon>
    </lineage>
</organism>
<proteinExistence type="predicted"/>
<dbReference type="AlphaFoldDB" id="A0A1J7I290"/>
<accession>A0A1J7I290</accession>
<name>A0A1J7I290_LUPAN</name>
<dbReference type="EMBL" id="CM007361">
    <property type="protein sequence ID" value="OIW19303.1"/>
    <property type="molecule type" value="Genomic_DNA"/>
</dbReference>
<reference evidence="1 2" key="1">
    <citation type="journal article" date="2017" name="Plant Biotechnol. J.">
        <title>A comprehensive draft genome sequence for lupin (Lupinus angustifolius), an emerging health food: insights into plant-microbe interactions and legume evolution.</title>
        <authorList>
            <person name="Hane J.K."/>
            <person name="Ming Y."/>
            <person name="Kamphuis L.G."/>
            <person name="Nelson M.N."/>
            <person name="Garg G."/>
            <person name="Atkins C.A."/>
            <person name="Bayer P.E."/>
            <person name="Bravo A."/>
            <person name="Bringans S."/>
            <person name="Cannon S."/>
            <person name="Edwards D."/>
            <person name="Foley R."/>
            <person name="Gao L.L."/>
            <person name="Harrison M.J."/>
            <person name="Huang W."/>
            <person name="Hurgobin B."/>
            <person name="Li S."/>
            <person name="Liu C.W."/>
            <person name="McGrath A."/>
            <person name="Morahan G."/>
            <person name="Murray J."/>
            <person name="Weller J."/>
            <person name="Jian J."/>
            <person name="Singh K.B."/>
        </authorList>
    </citation>
    <scope>NUCLEOTIDE SEQUENCE [LARGE SCALE GENOMIC DNA]</scope>
    <source>
        <strain evidence="2">cv. Tanjil</strain>
        <tissue evidence="1">Whole plant</tissue>
    </source>
</reference>
<protein>
    <submittedName>
        <fullName evidence="1">Uncharacterized protein</fullName>
    </submittedName>
</protein>
<dbReference type="Proteomes" id="UP000188354">
    <property type="component" value="Chromosome LG01"/>
</dbReference>
<sequence>MGEDNSQCEMKKPQSTEGELMPSCFTHLKFDESKLAYSGIVIYSLWNEIVNVTMNGV</sequence>
<evidence type="ECO:0000313" key="2">
    <source>
        <dbReference type="Proteomes" id="UP000188354"/>
    </source>
</evidence>
<dbReference type="Gramene" id="OIW19303">
    <property type="protein sequence ID" value="OIW19303"/>
    <property type="gene ID" value="TanjilG_24342"/>
</dbReference>
<gene>
    <name evidence="1" type="ORF">TanjilG_24342</name>
</gene>
<evidence type="ECO:0000313" key="1">
    <source>
        <dbReference type="EMBL" id="OIW19303.1"/>
    </source>
</evidence>
<keyword evidence="2" id="KW-1185">Reference proteome</keyword>